<evidence type="ECO:0000256" key="2">
    <source>
        <dbReference type="ARBA" id="ARBA00022884"/>
    </source>
</evidence>
<proteinExistence type="predicted"/>
<evidence type="ECO:0000313" key="6">
    <source>
        <dbReference type="EMBL" id="VDM81212.1"/>
    </source>
</evidence>
<dbReference type="GO" id="GO:0005634">
    <property type="term" value="C:nucleus"/>
    <property type="evidence" value="ECO:0007669"/>
    <property type="project" value="UniProtKB-SubCell"/>
</dbReference>
<dbReference type="InterPro" id="IPR000504">
    <property type="entry name" value="RRM_dom"/>
</dbReference>
<dbReference type="InterPro" id="IPR035979">
    <property type="entry name" value="RBD_domain_sf"/>
</dbReference>
<dbReference type="OrthoDB" id="1099063at2759"/>
<dbReference type="InterPro" id="IPR012677">
    <property type="entry name" value="Nucleotide-bd_a/b_plait_sf"/>
</dbReference>
<dbReference type="PROSITE" id="PS50102">
    <property type="entry name" value="RRM"/>
    <property type="match status" value="1"/>
</dbReference>
<evidence type="ECO:0000256" key="4">
    <source>
        <dbReference type="PROSITE-ProRule" id="PRU00176"/>
    </source>
</evidence>
<dbReference type="PANTHER" id="PTHR48038">
    <property type="entry name" value="RIBONUCLEOPROTEIN RB97D"/>
    <property type="match status" value="1"/>
</dbReference>
<protein>
    <recommendedName>
        <fullName evidence="5">RRM domain-containing protein</fullName>
    </recommendedName>
</protein>
<dbReference type="EMBL" id="UYYB01111833">
    <property type="protein sequence ID" value="VDM81212.1"/>
    <property type="molecule type" value="Genomic_DNA"/>
</dbReference>
<name>A0A3P7LQ04_STRVU</name>
<dbReference type="SUPFAM" id="SSF54928">
    <property type="entry name" value="RNA-binding domain, RBD"/>
    <property type="match status" value="1"/>
</dbReference>
<evidence type="ECO:0000256" key="3">
    <source>
        <dbReference type="ARBA" id="ARBA00023242"/>
    </source>
</evidence>
<reference evidence="6 7" key="1">
    <citation type="submission" date="2018-11" db="EMBL/GenBank/DDBJ databases">
        <authorList>
            <consortium name="Pathogen Informatics"/>
        </authorList>
    </citation>
    <scope>NUCLEOTIDE SEQUENCE [LARGE SCALE GENOMIC DNA]</scope>
</reference>
<gene>
    <name evidence="6" type="ORF">SVUK_LOCUS16210</name>
</gene>
<evidence type="ECO:0000313" key="7">
    <source>
        <dbReference type="Proteomes" id="UP000270094"/>
    </source>
</evidence>
<keyword evidence="7" id="KW-1185">Reference proteome</keyword>
<feature type="domain" description="RRM" evidence="5">
    <location>
        <begin position="14"/>
        <end position="94"/>
    </location>
</feature>
<dbReference type="SMART" id="SM00360">
    <property type="entry name" value="RRM"/>
    <property type="match status" value="1"/>
</dbReference>
<dbReference type="PANTHER" id="PTHR48038:SF3">
    <property type="entry name" value="SPLICING FACTOR, ARGININE_SERINE-RICH 1-RELATED"/>
    <property type="match status" value="1"/>
</dbReference>
<sequence>MTSVYAEVSSAGMARVYLGRLPFRARESDIERFFQGYGRITDIAMKRGFAFIEFESKRDAEDAVDELNGRSILGDRRYVQGCSWRLLKVARMEVTFTAIDHVLVLVTADVAAALVLEAVIAADAAAAEGEDVAVRAVAVLRRKDRVDAVTRAVLAAADLQIRSVAQDVAALRNATSVPRTALPRRPQAEVHPRKKREAQVDLLLLNQSESNLHRKERAEAPHLKMTRGTLRSVHRRRRLGELEVLLGKALIAVSPLVVTSREVLALPKKR</sequence>
<accession>A0A3P7LQ04</accession>
<evidence type="ECO:0000256" key="1">
    <source>
        <dbReference type="ARBA" id="ARBA00004123"/>
    </source>
</evidence>
<dbReference type="GO" id="GO:0003723">
    <property type="term" value="F:RNA binding"/>
    <property type="evidence" value="ECO:0007669"/>
    <property type="project" value="UniProtKB-UniRule"/>
</dbReference>
<dbReference type="Proteomes" id="UP000270094">
    <property type="component" value="Unassembled WGS sequence"/>
</dbReference>
<dbReference type="AlphaFoldDB" id="A0A3P7LQ04"/>
<keyword evidence="3" id="KW-0539">Nucleus</keyword>
<comment type="subcellular location">
    <subcellularLocation>
        <location evidence="1">Nucleus</location>
    </subcellularLocation>
</comment>
<evidence type="ECO:0000259" key="5">
    <source>
        <dbReference type="PROSITE" id="PS50102"/>
    </source>
</evidence>
<dbReference type="Gene3D" id="3.30.70.330">
    <property type="match status" value="1"/>
</dbReference>
<dbReference type="Pfam" id="PF00076">
    <property type="entry name" value="RRM_1"/>
    <property type="match status" value="1"/>
</dbReference>
<keyword evidence="2 4" id="KW-0694">RNA-binding</keyword>
<organism evidence="6 7">
    <name type="scientific">Strongylus vulgaris</name>
    <name type="common">Blood worm</name>
    <dbReference type="NCBI Taxonomy" id="40348"/>
    <lineage>
        <taxon>Eukaryota</taxon>
        <taxon>Metazoa</taxon>
        <taxon>Ecdysozoa</taxon>
        <taxon>Nematoda</taxon>
        <taxon>Chromadorea</taxon>
        <taxon>Rhabditida</taxon>
        <taxon>Rhabditina</taxon>
        <taxon>Rhabditomorpha</taxon>
        <taxon>Strongyloidea</taxon>
        <taxon>Strongylidae</taxon>
        <taxon>Strongylus</taxon>
    </lineage>
</organism>